<gene>
    <name evidence="4" type="ORF">KIP89_02750</name>
</gene>
<feature type="transmembrane region" description="Helical" evidence="2">
    <location>
        <begin position="957"/>
        <end position="976"/>
    </location>
</feature>
<feature type="compositionally biased region" description="Pro residues" evidence="1">
    <location>
        <begin position="1053"/>
        <end position="1073"/>
    </location>
</feature>
<feature type="domain" description="SSD" evidence="3">
    <location>
        <begin position="365"/>
        <end position="493"/>
    </location>
</feature>
<feature type="transmembrane region" description="Helical" evidence="2">
    <location>
        <begin position="394"/>
        <end position="416"/>
    </location>
</feature>
<feature type="transmembrane region" description="Helical" evidence="2">
    <location>
        <begin position="12"/>
        <end position="31"/>
    </location>
</feature>
<sequence>MALNVSAWAIRKPVPSIVLFVVLTAIGLFTFDRLPITRMPNIDVPIVSVVVTQPGAAPSELESQVTKRVETAVAGVQGVKHITSSITEGTSITTVEFQLETQVDRAVNDVRDAVTNIRSELPQDIEEPLIQRIDVEGMAIVTYAASAPSMTPEELSWFVDDTVIRALQGVRGVAQVKREGGVEREIRISLDPDRLAALGVTAADVNRQLAATNVDLAGGRGEIGTQEQSVRTLGGATTVAELAQTRIALPASGGGASRHVRLADLGTVTDGAAEPRIFARLDGKPVVAFGIYRAKGFSDVVVAENVAEDLRKLEAAHPEVEITLIDSTVKYTEADYDSAMHTLIEGAILAIIVVMLFLRDWRATIISALAIPLSILPTFWVMDLLGFSLNGVSLLAVTLVTGILVDDAIVEIENIVRHMRMGKSAYRAAIEAADEIGLAVVATTLTIVAVFLPVSFMGGIAGQYFRQFGITVAVAVLFSLLVARLLTPMLAAYFMRDHGHRETPDSALMRVYVRLLHTSIRHRFLTVAGGILLFIGSMYLSTLLPSGFIPNSDVSRSVLSVELPPGATLAATRQVVDEISDEMKAQPEVGSVFATAGSGETSGPANGAGEVRKATIIVNLVPRADRAATQKEFETRMQAEIARIPDLRFSFGSSGGAGPGQREFTLILSGSNGEAVEQAALELEREIRADVKGLSNVVTTAALDRPELRVVPKLAEAAELGVSVADIAETVRIATIGDVSQNLAKFSAGDRQVPIRVQLDEAARADISTFETLKVRTAAGASVPLAAVADISFGTGPTALNRYDRARRVAIEGDLAGNTQLGEALAEVYALPAARNLPPGVVLRETGDAEIMAEVFGGFATAMGAGVLMVLAVLVLLFANVFQPVTILIALPLSVGGAFIALLITGNAMTLPVVIGFLMLMGIVTKNTILLVDFAIEAIHSGTDRTTALIEAGRKRAQPIVMTTIAMVAGMVPSALGLGEGGDFRSPMAIAVIGGLLASTALSLVFVPAVFTLMDDLGHFFGRVFGRFVGARDEPDETATPAALPTVHVMPQPVMPQPATPRPPHPNPPIAAE</sequence>
<feature type="transmembrane region" description="Helical" evidence="2">
    <location>
        <begin position="524"/>
        <end position="544"/>
    </location>
</feature>
<protein>
    <submittedName>
        <fullName evidence="4">Efflux RND transporter permease subunit</fullName>
    </submittedName>
</protein>
<evidence type="ECO:0000259" key="3">
    <source>
        <dbReference type="PROSITE" id="PS50156"/>
    </source>
</evidence>
<dbReference type="Gene3D" id="3.30.2090.10">
    <property type="entry name" value="Multidrug efflux transporter AcrB TolC docking domain, DN and DC subdomains"/>
    <property type="match status" value="2"/>
</dbReference>
<feature type="transmembrane region" description="Helical" evidence="2">
    <location>
        <begin position="885"/>
        <end position="905"/>
    </location>
</feature>
<dbReference type="Gene3D" id="1.20.1640.10">
    <property type="entry name" value="Multidrug efflux transporter AcrB transmembrane domain"/>
    <property type="match status" value="2"/>
</dbReference>
<dbReference type="PROSITE" id="PS50156">
    <property type="entry name" value="SSD"/>
    <property type="match status" value="1"/>
</dbReference>
<feature type="transmembrane region" description="Helical" evidence="2">
    <location>
        <begin position="988"/>
        <end position="1013"/>
    </location>
</feature>
<dbReference type="PANTHER" id="PTHR32063:SF77">
    <property type="entry name" value="ACR FAMILY TRANSPORT PROTEIN"/>
    <property type="match status" value="1"/>
</dbReference>
<dbReference type="SUPFAM" id="SSF82714">
    <property type="entry name" value="Multidrug efflux transporter AcrB TolC docking domain, DN and DC subdomains"/>
    <property type="match status" value="2"/>
</dbReference>
<feature type="transmembrane region" description="Helical" evidence="2">
    <location>
        <begin position="464"/>
        <end position="486"/>
    </location>
</feature>
<dbReference type="SUPFAM" id="SSF82693">
    <property type="entry name" value="Multidrug efflux transporter AcrB pore domain, PN1, PN2, PC1 and PC2 subdomains"/>
    <property type="match status" value="3"/>
</dbReference>
<dbReference type="Pfam" id="PF00873">
    <property type="entry name" value="ACR_tran"/>
    <property type="match status" value="1"/>
</dbReference>
<dbReference type="Gene3D" id="3.30.70.1440">
    <property type="entry name" value="Multidrug efflux transporter AcrB pore domain"/>
    <property type="match status" value="1"/>
</dbReference>
<dbReference type="PRINTS" id="PR00702">
    <property type="entry name" value="ACRIFLAVINRP"/>
</dbReference>
<organism evidence="4 5">
    <name type="scientific">Ancylobacter radicis</name>
    <dbReference type="NCBI Taxonomy" id="2836179"/>
    <lineage>
        <taxon>Bacteria</taxon>
        <taxon>Pseudomonadati</taxon>
        <taxon>Pseudomonadota</taxon>
        <taxon>Alphaproteobacteria</taxon>
        <taxon>Hyphomicrobiales</taxon>
        <taxon>Xanthobacteraceae</taxon>
        <taxon>Ancylobacter</taxon>
    </lineage>
</organism>
<feature type="transmembrane region" description="Helical" evidence="2">
    <location>
        <begin position="365"/>
        <end position="382"/>
    </location>
</feature>
<dbReference type="PANTHER" id="PTHR32063">
    <property type="match status" value="1"/>
</dbReference>
<keyword evidence="5" id="KW-1185">Reference proteome</keyword>
<evidence type="ECO:0000256" key="1">
    <source>
        <dbReference type="SAM" id="MobiDB-lite"/>
    </source>
</evidence>
<feature type="transmembrane region" description="Helical" evidence="2">
    <location>
        <begin position="855"/>
        <end position="878"/>
    </location>
</feature>
<dbReference type="InterPro" id="IPR001036">
    <property type="entry name" value="Acrflvin-R"/>
</dbReference>
<feature type="transmembrane region" description="Helical" evidence="2">
    <location>
        <begin position="436"/>
        <end position="458"/>
    </location>
</feature>
<keyword evidence="2" id="KW-0472">Membrane</keyword>
<dbReference type="SUPFAM" id="SSF82866">
    <property type="entry name" value="Multidrug efflux transporter AcrB transmembrane domain"/>
    <property type="match status" value="2"/>
</dbReference>
<keyword evidence="2" id="KW-0812">Transmembrane</keyword>
<dbReference type="EMBL" id="JAHCQH010000012">
    <property type="protein sequence ID" value="MBS9476020.1"/>
    <property type="molecule type" value="Genomic_DNA"/>
</dbReference>
<accession>A0ABS5R2Y0</accession>
<reference evidence="4" key="1">
    <citation type="submission" date="2021-05" db="EMBL/GenBank/DDBJ databases">
        <authorList>
            <person name="Sun Q."/>
            <person name="Inoue M."/>
        </authorList>
    </citation>
    <scope>NUCLEOTIDE SEQUENCE</scope>
    <source>
        <strain evidence="4">VKM B-3255</strain>
    </source>
</reference>
<feature type="transmembrane region" description="Helical" evidence="2">
    <location>
        <begin position="911"/>
        <end position="936"/>
    </location>
</feature>
<dbReference type="Gene3D" id="3.30.70.1430">
    <property type="entry name" value="Multidrug efflux transporter AcrB pore domain"/>
    <property type="match status" value="2"/>
</dbReference>
<feature type="region of interest" description="Disordered" evidence="1">
    <location>
        <begin position="1035"/>
        <end position="1073"/>
    </location>
</feature>
<comment type="caution">
    <text evidence="4">The sequence shown here is derived from an EMBL/GenBank/DDBJ whole genome shotgun (WGS) entry which is preliminary data.</text>
</comment>
<evidence type="ECO:0000313" key="5">
    <source>
        <dbReference type="Proteomes" id="UP001166585"/>
    </source>
</evidence>
<evidence type="ECO:0000256" key="2">
    <source>
        <dbReference type="SAM" id="Phobius"/>
    </source>
</evidence>
<dbReference type="InterPro" id="IPR027463">
    <property type="entry name" value="AcrB_DN_DC_subdom"/>
</dbReference>
<evidence type="ECO:0000313" key="4">
    <source>
        <dbReference type="EMBL" id="MBS9476020.1"/>
    </source>
</evidence>
<dbReference type="InterPro" id="IPR000731">
    <property type="entry name" value="SSD"/>
</dbReference>
<name>A0ABS5R2Y0_9HYPH</name>
<dbReference type="RefSeq" id="WP_213753874.1">
    <property type="nucleotide sequence ID" value="NZ_JAHCQH010000012.1"/>
</dbReference>
<proteinExistence type="predicted"/>
<dbReference type="Gene3D" id="3.30.70.1320">
    <property type="entry name" value="Multidrug efflux transporter AcrB pore domain like"/>
    <property type="match status" value="1"/>
</dbReference>
<dbReference type="Proteomes" id="UP001166585">
    <property type="component" value="Unassembled WGS sequence"/>
</dbReference>
<feature type="transmembrane region" description="Helical" evidence="2">
    <location>
        <begin position="339"/>
        <end position="358"/>
    </location>
</feature>
<keyword evidence="2" id="KW-1133">Transmembrane helix</keyword>